<feature type="transmembrane region" description="Helical" evidence="1">
    <location>
        <begin position="95"/>
        <end position="114"/>
    </location>
</feature>
<dbReference type="RefSeq" id="WP_273585408.1">
    <property type="nucleotide sequence ID" value="NZ_JANHJP010000008.1"/>
</dbReference>
<sequence>MKKSKNNLDNNDVECIEKNLLKFKKSNSIKKIFYAFLIQQIIWHLVLAFVYYNKRIPKYIYADNELEKNNFWIKILNLGYNKEWSNGTYGFPDFICLKFFILFYVGSFLWWYLITPYLIYKYLNVKEINIFVKSYLIILFISIVFYLVFPIECLKVFQITQRSENKSLISKLIDFLLFKTYDLDTLRFNNLPSMHVSTSWLCYIPFRNTKNNISKKIVWLQFIMAFGVFISTFVLKQHYIMDGIASIFLVEIVYFVILRKNKNKKI</sequence>
<gene>
    <name evidence="3" type="ORF">M8044_000432</name>
</gene>
<feature type="transmembrane region" description="Helical" evidence="1">
    <location>
        <begin position="32"/>
        <end position="52"/>
    </location>
</feature>
<evidence type="ECO:0000313" key="4">
    <source>
        <dbReference type="Proteomes" id="UP001221763"/>
    </source>
</evidence>
<proteinExistence type="predicted"/>
<keyword evidence="1" id="KW-0472">Membrane</keyword>
<dbReference type="InterPro" id="IPR026841">
    <property type="entry name" value="Aur1/Ipt1"/>
</dbReference>
<feature type="transmembrane region" description="Helical" evidence="1">
    <location>
        <begin position="134"/>
        <end position="157"/>
    </location>
</feature>
<evidence type="ECO:0000259" key="2">
    <source>
        <dbReference type="Pfam" id="PF14378"/>
    </source>
</evidence>
<comment type="caution">
    <text evidence="3">The sequence shown here is derived from an EMBL/GenBank/DDBJ whole genome shotgun (WGS) entry which is preliminary data.</text>
</comment>
<keyword evidence="4" id="KW-1185">Reference proteome</keyword>
<dbReference type="Pfam" id="PF14378">
    <property type="entry name" value="PAP2_3"/>
    <property type="match status" value="1"/>
</dbReference>
<reference evidence="3 4" key="1">
    <citation type="journal article" date="2023" name="Plant">
        <title>Draft Genome Sequence Resource of CBPPT1, a 'Candidatus Phytoplasma trifolii'-Related Strain Associated with Potato Purple Top Disease in the Columbia Basin, U.S.A.</title>
        <authorList>
            <person name="Wei W."/>
            <person name="Shao J."/>
            <person name="Bottner-Parker K.D."/>
            <person name="Zhao Y."/>
        </authorList>
    </citation>
    <scope>NUCLEOTIDE SEQUENCE [LARGE SCALE GENOMIC DNA]</scope>
    <source>
        <strain evidence="3 4">CBPPT1</strain>
    </source>
</reference>
<dbReference type="Proteomes" id="UP001221763">
    <property type="component" value="Unassembled WGS sequence"/>
</dbReference>
<accession>A0ABT5L9E4</accession>
<feature type="domain" description="Inositolphosphotransferase Aur1/Ipt1" evidence="2">
    <location>
        <begin position="100"/>
        <end position="254"/>
    </location>
</feature>
<keyword evidence="1" id="KW-0812">Transmembrane</keyword>
<keyword evidence="1" id="KW-1133">Transmembrane helix</keyword>
<organism evidence="3 4">
    <name type="scientific">Columbia Basin potato purple top phytoplasma</name>
    <dbReference type="NCBI Taxonomy" id="307134"/>
    <lineage>
        <taxon>Bacteria</taxon>
        <taxon>Bacillati</taxon>
        <taxon>Mycoplasmatota</taxon>
        <taxon>Mollicutes</taxon>
        <taxon>Acholeplasmatales</taxon>
        <taxon>Acholeplasmataceae</taxon>
        <taxon>Candidatus Phytoplasma</taxon>
        <taxon>16SrVI (Clover proliferation group)</taxon>
    </lineage>
</organism>
<feature type="transmembrane region" description="Helical" evidence="1">
    <location>
        <begin position="240"/>
        <end position="258"/>
    </location>
</feature>
<evidence type="ECO:0000256" key="1">
    <source>
        <dbReference type="SAM" id="Phobius"/>
    </source>
</evidence>
<evidence type="ECO:0000313" key="3">
    <source>
        <dbReference type="EMBL" id="MDC9032210.1"/>
    </source>
</evidence>
<protein>
    <submittedName>
        <fullName evidence="3">Phosphatase PAP2 family protein</fullName>
    </submittedName>
</protein>
<feature type="transmembrane region" description="Helical" evidence="1">
    <location>
        <begin position="217"/>
        <end position="234"/>
    </location>
</feature>
<dbReference type="EMBL" id="JANHJP010000008">
    <property type="protein sequence ID" value="MDC9032210.1"/>
    <property type="molecule type" value="Genomic_DNA"/>
</dbReference>
<name>A0ABT5L9E4_9MOLU</name>